<evidence type="ECO:0000256" key="5">
    <source>
        <dbReference type="ARBA" id="ARBA00038966"/>
    </source>
</evidence>
<evidence type="ECO:0000256" key="4">
    <source>
        <dbReference type="ARBA" id="ARBA00036539"/>
    </source>
</evidence>
<reference evidence="8" key="1">
    <citation type="submission" date="2020-11" db="EMBL/GenBank/DDBJ databases">
        <authorList>
            <person name="Tran Van P."/>
        </authorList>
    </citation>
    <scope>NUCLEOTIDE SEQUENCE</scope>
</reference>
<dbReference type="InterPro" id="IPR002698">
    <property type="entry name" value="FTHF_cligase"/>
</dbReference>
<dbReference type="EC" id="6.3.3.2" evidence="5 7"/>
<dbReference type="GO" id="GO:0046872">
    <property type="term" value="F:metal ion binding"/>
    <property type="evidence" value="ECO:0007669"/>
    <property type="project" value="UniProtKB-KW"/>
</dbReference>
<feature type="binding site" evidence="6">
    <location>
        <begin position="185"/>
        <end position="193"/>
    </location>
    <ligand>
        <name>ATP</name>
        <dbReference type="ChEBI" id="CHEBI:30616"/>
    </ligand>
</feature>
<dbReference type="FunFam" id="3.40.50.10420:FF:000007">
    <property type="entry name" value="5-formyltetrahydrofolate cyclo-ligase"/>
    <property type="match status" value="1"/>
</dbReference>
<gene>
    <name evidence="8" type="ORF">NMOB1V02_LOCUS7132</name>
</gene>
<dbReference type="InterPro" id="IPR037171">
    <property type="entry name" value="NagB/RpiA_transferase-like"/>
</dbReference>
<dbReference type="PIRSF" id="PIRSF006806">
    <property type="entry name" value="FTHF_cligase"/>
    <property type="match status" value="1"/>
</dbReference>
<feature type="binding site" evidence="6">
    <location>
        <position position="101"/>
    </location>
    <ligand>
        <name>substrate</name>
    </ligand>
</feature>
<protein>
    <recommendedName>
        <fullName evidence="5 7">5-formyltetrahydrofolate cyclo-ligase</fullName>
        <ecNumber evidence="5 7">6.3.3.2</ecNumber>
    </recommendedName>
</protein>
<dbReference type="EMBL" id="CAJPEX010001646">
    <property type="protein sequence ID" value="CAG0919611.1"/>
    <property type="molecule type" value="Genomic_DNA"/>
</dbReference>
<comment type="catalytic activity">
    <reaction evidence="4 7">
        <text>(6S)-5-formyl-5,6,7,8-tetrahydrofolate + ATP = (6R)-5,10-methenyltetrahydrofolate + ADP + phosphate</text>
        <dbReference type="Rhea" id="RHEA:10488"/>
        <dbReference type="ChEBI" id="CHEBI:30616"/>
        <dbReference type="ChEBI" id="CHEBI:43474"/>
        <dbReference type="ChEBI" id="CHEBI:57455"/>
        <dbReference type="ChEBI" id="CHEBI:57457"/>
        <dbReference type="ChEBI" id="CHEBI:456216"/>
        <dbReference type="EC" id="6.3.3.2"/>
    </reaction>
</comment>
<evidence type="ECO:0000313" key="9">
    <source>
        <dbReference type="Proteomes" id="UP000678499"/>
    </source>
</evidence>
<dbReference type="SUPFAM" id="SSF100950">
    <property type="entry name" value="NagB/RpiA/CoA transferase-like"/>
    <property type="match status" value="1"/>
</dbReference>
<comment type="similarity">
    <text evidence="1 7">Belongs to the 5-formyltetrahydrofolate cyclo-ligase family.</text>
</comment>
<dbReference type="EMBL" id="OA883683">
    <property type="protein sequence ID" value="CAD7279459.1"/>
    <property type="molecule type" value="Genomic_DNA"/>
</dbReference>
<feature type="binding site" evidence="6">
    <location>
        <begin position="47"/>
        <end position="51"/>
    </location>
    <ligand>
        <name>ATP</name>
        <dbReference type="ChEBI" id="CHEBI:30616"/>
    </ligand>
</feature>
<dbReference type="AlphaFoldDB" id="A0A7R9BSM5"/>
<evidence type="ECO:0000313" key="8">
    <source>
        <dbReference type="EMBL" id="CAD7279459.1"/>
    </source>
</evidence>
<feature type="binding site" evidence="6">
    <location>
        <position position="96"/>
    </location>
    <ligand>
        <name>substrate</name>
    </ligand>
</feature>
<proteinExistence type="inferred from homology"/>
<dbReference type="InterPro" id="IPR024185">
    <property type="entry name" value="FTHF_cligase-like_sf"/>
</dbReference>
<evidence type="ECO:0000256" key="2">
    <source>
        <dbReference type="ARBA" id="ARBA00022741"/>
    </source>
</evidence>
<dbReference type="Proteomes" id="UP000678499">
    <property type="component" value="Unassembled WGS sequence"/>
</dbReference>
<keyword evidence="3 6" id="KW-0067">ATP-binding</keyword>
<dbReference type="GO" id="GO:0005524">
    <property type="term" value="F:ATP binding"/>
    <property type="evidence" value="ECO:0007669"/>
    <property type="project" value="UniProtKB-KW"/>
</dbReference>
<keyword evidence="7" id="KW-0479">Metal-binding</keyword>
<dbReference type="OrthoDB" id="409136at2759"/>
<dbReference type="GO" id="GO:0009396">
    <property type="term" value="P:folic acid-containing compound biosynthetic process"/>
    <property type="evidence" value="ECO:0007669"/>
    <property type="project" value="TreeGrafter"/>
</dbReference>
<dbReference type="NCBIfam" id="TIGR02727">
    <property type="entry name" value="MTHFS_bact"/>
    <property type="match status" value="1"/>
</dbReference>
<keyword evidence="2 6" id="KW-0547">Nucleotide-binding</keyword>
<dbReference type="PANTHER" id="PTHR23407">
    <property type="entry name" value="ATPASE INHIBITOR/5-FORMYLTETRAHYDROFOLATE CYCLO-LIGASE"/>
    <property type="match status" value="1"/>
</dbReference>
<dbReference type="GO" id="GO:0030272">
    <property type="term" value="F:5-formyltetrahydrofolate cyclo-ligase activity"/>
    <property type="evidence" value="ECO:0007669"/>
    <property type="project" value="UniProtKB-EC"/>
</dbReference>
<keyword evidence="7" id="KW-0460">Magnesium</keyword>
<dbReference type="Gene3D" id="3.40.50.10420">
    <property type="entry name" value="NagB/RpiA/CoA transferase-like"/>
    <property type="match status" value="1"/>
</dbReference>
<dbReference type="GO" id="GO:0005739">
    <property type="term" value="C:mitochondrion"/>
    <property type="evidence" value="ECO:0007669"/>
    <property type="project" value="TreeGrafter"/>
</dbReference>
<evidence type="ECO:0000256" key="3">
    <source>
        <dbReference type="ARBA" id="ARBA00022840"/>
    </source>
</evidence>
<organism evidence="8">
    <name type="scientific">Notodromas monacha</name>
    <dbReference type="NCBI Taxonomy" id="399045"/>
    <lineage>
        <taxon>Eukaryota</taxon>
        <taxon>Metazoa</taxon>
        <taxon>Ecdysozoa</taxon>
        <taxon>Arthropoda</taxon>
        <taxon>Crustacea</taxon>
        <taxon>Oligostraca</taxon>
        <taxon>Ostracoda</taxon>
        <taxon>Podocopa</taxon>
        <taxon>Podocopida</taxon>
        <taxon>Cypridocopina</taxon>
        <taxon>Cypridoidea</taxon>
        <taxon>Cyprididae</taxon>
        <taxon>Notodromas</taxon>
    </lineage>
</organism>
<evidence type="ECO:0000256" key="1">
    <source>
        <dbReference type="ARBA" id="ARBA00010638"/>
    </source>
</evidence>
<accession>A0A7R9BSM5</accession>
<dbReference type="GO" id="GO:0035999">
    <property type="term" value="P:tetrahydrofolate interconversion"/>
    <property type="evidence" value="ECO:0007669"/>
    <property type="project" value="TreeGrafter"/>
</dbReference>
<comment type="cofactor">
    <cofactor evidence="7">
        <name>Mg(2+)</name>
        <dbReference type="ChEBI" id="CHEBI:18420"/>
    </cofactor>
</comment>
<evidence type="ECO:0000256" key="6">
    <source>
        <dbReference type="PIRSR" id="PIRSR006806-1"/>
    </source>
</evidence>
<name>A0A7R9BSM5_9CRUS</name>
<keyword evidence="9" id="KW-1185">Reference proteome</keyword>
<dbReference type="Pfam" id="PF01812">
    <property type="entry name" value="5-FTHF_cyc-lig"/>
    <property type="match status" value="1"/>
</dbReference>
<sequence length="237" mass="27336">MFPVIAPGRFWLRPREQWCSTLRLMIIHFQSRAMSTLNEATNLRELKSIFRENVKRVLQDVSQAEIEKQSVIVLEKLCQVLSHPEYQRASRISVYISMPGEISTDELIRNILETGKKCYVPRFRNKDKRMDMVQVTSWEDFSSLPVVKWNIRQPSFDDERENALDSGGLDLVMCPGLAFSPNGRRIGRGMGFYDNFLKRCSDINDEFYSFGLALREQVVPNVPTGPNDCNVHEVITA</sequence>
<dbReference type="PANTHER" id="PTHR23407:SF1">
    <property type="entry name" value="5-FORMYLTETRAHYDROFOLATE CYCLO-LIGASE"/>
    <property type="match status" value="1"/>
</dbReference>
<evidence type="ECO:0000256" key="7">
    <source>
        <dbReference type="RuleBase" id="RU361279"/>
    </source>
</evidence>